<dbReference type="InterPro" id="IPR029063">
    <property type="entry name" value="SAM-dependent_MTases_sf"/>
</dbReference>
<dbReference type="SUPFAM" id="SSF53335">
    <property type="entry name" value="S-adenosyl-L-methionine-dependent methyltransferases"/>
    <property type="match status" value="1"/>
</dbReference>
<evidence type="ECO:0000256" key="5">
    <source>
        <dbReference type="ARBA" id="ARBA00022603"/>
    </source>
</evidence>
<evidence type="ECO:0000256" key="8">
    <source>
        <dbReference type="ARBA" id="ARBA00023242"/>
    </source>
</evidence>
<comment type="subcellular location">
    <subcellularLocation>
        <location evidence="2">Cytoplasm</location>
    </subcellularLocation>
    <subcellularLocation>
        <location evidence="1">Nucleus</location>
    </subcellularLocation>
</comment>
<comment type="similarity">
    <text evidence="9">Belongs to the methyltransferase superfamily. METTL18 family.</text>
</comment>
<feature type="compositionally biased region" description="Acidic residues" evidence="10">
    <location>
        <begin position="104"/>
        <end position="116"/>
    </location>
</feature>
<dbReference type="STRING" id="71717.A0A4Y7TT30"/>
<evidence type="ECO:0000256" key="6">
    <source>
        <dbReference type="ARBA" id="ARBA00022679"/>
    </source>
</evidence>
<dbReference type="Proteomes" id="UP000298030">
    <property type="component" value="Unassembled WGS sequence"/>
</dbReference>
<evidence type="ECO:0000256" key="9">
    <source>
        <dbReference type="ARBA" id="ARBA00038126"/>
    </source>
</evidence>
<dbReference type="GO" id="GO:0005737">
    <property type="term" value="C:cytoplasm"/>
    <property type="evidence" value="ECO:0007669"/>
    <property type="project" value="UniProtKB-SubCell"/>
</dbReference>
<gene>
    <name evidence="11" type="ORF">FA13DRAFT_1622212</name>
</gene>
<dbReference type="InterPro" id="IPR019410">
    <property type="entry name" value="Methyltransf_16"/>
</dbReference>
<feature type="region of interest" description="Disordered" evidence="10">
    <location>
        <begin position="97"/>
        <end position="124"/>
    </location>
</feature>
<sequence length="417" mass="45360">MSFKFDFDIDDIDEELDSTLQIAGSQPSEAKDEAHPTIPSQEHSIEQFLDALPTLISYSPISISIPQTEGPPTTVNLVRRDLFDARFQLIADGTVDPDAGLSSIEEEDEGAAEDGDGEKNKSNMDPKILEYLDAPSDLLPGVYEGGLKTWECSLDLVEYLESKQPFSSYGGKRVIELGCGTAIPSLYVLFQALSEESTDRETHIHLQDYNASVLELVTFPNVLLTWCTSPLFSPQINQILSPVEPTDQSPASSSYASHPDAELIDPTGAGELSITPELKSAFLASLKEHNIHLRFFSGAWESFDLSKSGSGGEYNLILTSETIYRQESLGSLLHLLDEGSAPGGDLNALIRDEGIRKTESGYLCLVAAKVLYFGVGGGISDFIETVQSRKPGRSGTVSTVLEKTAGIGRKVLRVEWC</sequence>
<organism evidence="11 12">
    <name type="scientific">Coprinellus micaceus</name>
    <name type="common">Glistening ink-cap mushroom</name>
    <name type="synonym">Coprinus micaceus</name>
    <dbReference type="NCBI Taxonomy" id="71717"/>
    <lineage>
        <taxon>Eukaryota</taxon>
        <taxon>Fungi</taxon>
        <taxon>Dikarya</taxon>
        <taxon>Basidiomycota</taxon>
        <taxon>Agaricomycotina</taxon>
        <taxon>Agaricomycetes</taxon>
        <taxon>Agaricomycetidae</taxon>
        <taxon>Agaricales</taxon>
        <taxon>Agaricineae</taxon>
        <taxon>Psathyrellaceae</taxon>
        <taxon>Coprinellus</taxon>
    </lineage>
</organism>
<reference evidence="11 12" key="1">
    <citation type="journal article" date="2019" name="Nat. Ecol. Evol.">
        <title>Megaphylogeny resolves global patterns of mushroom evolution.</title>
        <authorList>
            <person name="Varga T."/>
            <person name="Krizsan K."/>
            <person name="Foldi C."/>
            <person name="Dima B."/>
            <person name="Sanchez-Garcia M."/>
            <person name="Sanchez-Ramirez S."/>
            <person name="Szollosi G.J."/>
            <person name="Szarkandi J.G."/>
            <person name="Papp V."/>
            <person name="Albert L."/>
            <person name="Andreopoulos W."/>
            <person name="Angelini C."/>
            <person name="Antonin V."/>
            <person name="Barry K.W."/>
            <person name="Bougher N.L."/>
            <person name="Buchanan P."/>
            <person name="Buyck B."/>
            <person name="Bense V."/>
            <person name="Catcheside P."/>
            <person name="Chovatia M."/>
            <person name="Cooper J."/>
            <person name="Damon W."/>
            <person name="Desjardin D."/>
            <person name="Finy P."/>
            <person name="Geml J."/>
            <person name="Haridas S."/>
            <person name="Hughes K."/>
            <person name="Justo A."/>
            <person name="Karasinski D."/>
            <person name="Kautmanova I."/>
            <person name="Kiss B."/>
            <person name="Kocsube S."/>
            <person name="Kotiranta H."/>
            <person name="LaButti K.M."/>
            <person name="Lechner B.E."/>
            <person name="Liimatainen K."/>
            <person name="Lipzen A."/>
            <person name="Lukacs Z."/>
            <person name="Mihaltcheva S."/>
            <person name="Morgado L.N."/>
            <person name="Niskanen T."/>
            <person name="Noordeloos M.E."/>
            <person name="Ohm R.A."/>
            <person name="Ortiz-Santana B."/>
            <person name="Ovrebo C."/>
            <person name="Racz N."/>
            <person name="Riley R."/>
            <person name="Savchenko A."/>
            <person name="Shiryaev A."/>
            <person name="Soop K."/>
            <person name="Spirin V."/>
            <person name="Szebenyi C."/>
            <person name="Tomsovsky M."/>
            <person name="Tulloss R.E."/>
            <person name="Uehling J."/>
            <person name="Grigoriev I.V."/>
            <person name="Vagvolgyi C."/>
            <person name="Papp T."/>
            <person name="Martin F.M."/>
            <person name="Miettinen O."/>
            <person name="Hibbett D.S."/>
            <person name="Nagy L.G."/>
        </authorList>
    </citation>
    <scope>NUCLEOTIDE SEQUENCE [LARGE SCALE GENOMIC DNA]</scope>
    <source>
        <strain evidence="11 12">FP101781</strain>
    </source>
</reference>
<evidence type="ECO:0000256" key="1">
    <source>
        <dbReference type="ARBA" id="ARBA00004123"/>
    </source>
</evidence>
<dbReference type="PANTHER" id="PTHR14614">
    <property type="entry name" value="HEPATOCELLULAR CARCINOMA-ASSOCIATED ANTIGEN"/>
    <property type="match status" value="1"/>
</dbReference>
<proteinExistence type="inferred from homology"/>
<evidence type="ECO:0000313" key="11">
    <source>
        <dbReference type="EMBL" id="TEB37345.1"/>
    </source>
</evidence>
<dbReference type="OrthoDB" id="1723750at2759"/>
<dbReference type="Gene3D" id="3.40.50.150">
    <property type="entry name" value="Vaccinia Virus protein VP39"/>
    <property type="match status" value="1"/>
</dbReference>
<dbReference type="GO" id="GO:0032259">
    <property type="term" value="P:methylation"/>
    <property type="evidence" value="ECO:0007669"/>
    <property type="project" value="UniProtKB-KW"/>
</dbReference>
<evidence type="ECO:0000256" key="4">
    <source>
        <dbReference type="ARBA" id="ARBA00022490"/>
    </source>
</evidence>
<protein>
    <recommendedName>
        <fullName evidence="3">protein-histidine N-methyltransferase</fullName>
        <ecNumber evidence="3">2.1.1.85</ecNumber>
    </recommendedName>
</protein>
<evidence type="ECO:0000256" key="3">
    <source>
        <dbReference type="ARBA" id="ARBA00012533"/>
    </source>
</evidence>
<evidence type="ECO:0000313" key="12">
    <source>
        <dbReference type="Proteomes" id="UP000298030"/>
    </source>
</evidence>
<keyword evidence="6" id="KW-0808">Transferase</keyword>
<keyword evidence="5" id="KW-0489">Methyltransferase</keyword>
<comment type="caution">
    <text evidence="11">The sequence shown here is derived from an EMBL/GenBank/DDBJ whole genome shotgun (WGS) entry which is preliminary data.</text>
</comment>
<dbReference type="EC" id="2.1.1.85" evidence="3"/>
<keyword evidence="4" id="KW-0963">Cytoplasm</keyword>
<keyword evidence="7" id="KW-0949">S-adenosyl-L-methionine</keyword>
<dbReference type="GO" id="GO:0005634">
    <property type="term" value="C:nucleus"/>
    <property type="evidence" value="ECO:0007669"/>
    <property type="project" value="UniProtKB-SubCell"/>
</dbReference>
<accession>A0A4Y7TT30</accession>
<dbReference type="AlphaFoldDB" id="A0A4Y7TT30"/>
<keyword evidence="8" id="KW-0539">Nucleus</keyword>
<dbReference type="GO" id="GO:0018064">
    <property type="term" value="F:protein-L-histidine N-tele-methyltransferase activity"/>
    <property type="evidence" value="ECO:0007669"/>
    <property type="project" value="UniProtKB-EC"/>
</dbReference>
<evidence type="ECO:0000256" key="2">
    <source>
        <dbReference type="ARBA" id="ARBA00004496"/>
    </source>
</evidence>
<keyword evidence="12" id="KW-1185">Reference proteome</keyword>
<evidence type="ECO:0000256" key="10">
    <source>
        <dbReference type="SAM" id="MobiDB-lite"/>
    </source>
</evidence>
<evidence type="ECO:0000256" key="7">
    <source>
        <dbReference type="ARBA" id="ARBA00022691"/>
    </source>
</evidence>
<dbReference type="PANTHER" id="PTHR14614:SF39">
    <property type="entry name" value="HISTIDINE PROTEIN METHYLTRANSFERASE 1 HOMOLOG"/>
    <property type="match status" value="1"/>
</dbReference>
<dbReference type="EMBL" id="QPFP01000004">
    <property type="protein sequence ID" value="TEB37345.1"/>
    <property type="molecule type" value="Genomic_DNA"/>
</dbReference>
<name>A0A4Y7TT30_COPMI</name>